<evidence type="ECO:0000313" key="12">
    <source>
        <dbReference type="Proteomes" id="UP001239445"/>
    </source>
</evidence>
<reference evidence="11" key="1">
    <citation type="submission" date="2023-06" db="EMBL/GenBank/DDBJ databases">
        <title>Genome-scale phylogeny and comparative genomics of the fungal order Sordariales.</title>
        <authorList>
            <consortium name="Lawrence Berkeley National Laboratory"/>
            <person name="Hensen N."/>
            <person name="Bonometti L."/>
            <person name="Westerberg I."/>
            <person name="Brannstrom I.O."/>
            <person name="Guillou S."/>
            <person name="Cros-Aarteil S."/>
            <person name="Calhoun S."/>
            <person name="Haridas S."/>
            <person name="Kuo A."/>
            <person name="Mondo S."/>
            <person name="Pangilinan J."/>
            <person name="Riley R."/>
            <person name="Labutti K."/>
            <person name="Andreopoulos B."/>
            <person name="Lipzen A."/>
            <person name="Chen C."/>
            <person name="Yanf M."/>
            <person name="Daum C."/>
            <person name="Ng V."/>
            <person name="Clum A."/>
            <person name="Steindorff A."/>
            <person name="Ohm R."/>
            <person name="Martin F."/>
            <person name="Silar P."/>
            <person name="Natvig D."/>
            <person name="Lalanne C."/>
            <person name="Gautier V."/>
            <person name="Ament-Velasquez S.L."/>
            <person name="Kruys A."/>
            <person name="Hutchinson M.I."/>
            <person name="Powell A.J."/>
            <person name="Barry K."/>
            <person name="Miller A.N."/>
            <person name="Grigoriev I.V."/>
            <person name="Debuchy R."/>
            <person name="Gladieux P."/>
            <person name="Thoren M.H."/>
            <person name="Johannesson H."/>
        </authorList>
    </citation>
    <scope>NUCLEOTIDE SEQUENCE</scope>
    <source>
        <strain evidence="11">PSN4</strain>
    </source>
</reference>
<sequence length="479" mass="52950">MAAKEYTLVPGTLQYEFGNGDEALEFIGAHEAVLMVVLHPVAPNWHRFASVYDQLARTLDATGTGIKCARLDISDGDAVVELCHKMRIPRVPTLFLFNGPGTFRRYNGPLRERDVLAFLRRQKLPSVTVVESADALQALKDENDVLVAAFLDAGESTLRRQFETVADELKDEFVFTVSTDKAVAEAEGLASPSVVVFKKVADERTVLVSKAWKDEGALRSFIATAIEPVVPELHWETYNDFVEDRETSVGYLFLPTPEATKAASLALLPLARTHKSTITFTVINGPAFPRLVDDMHLPEAVFPAFVLHDLSQNLKYPLLPNPWPPLSTPSLEDISTHVDRYLIGALEPALKSAPIPEPSDSPLVEVVGHTYREIVLNNNRDVVVEYSRDDCAGCDALAPQWRKLAELAAGEQDRLTVATMNFDHNDALDKDIRGFPSIKMYPAGRKDKPVAYNAEQGHGLQKWAKFIQEAGTHGVQISV</sequence>
<accession>A0AAJ0FDA4</accession>
<dbReference type="Pfam" id="PF13848">
    <property type="entry name" value="Thioredoxin_6"/>
    <property type="match status" value="1"/>
</dbReference>
<dbReference type="PANTHER" id="PTHR18929">
    <property type="entry name" value="PROTEIN DISULFIDE ISOMERASE"/>
    <property type="match status" value="1"/>
</dbReference>
<keyword evidence="6" id="KW-0256">Endoplasmic reticulum</keyword>
<dbReference type="Gene3D" id="3.40.30.10">
    <property type="entry name" value="Glutaredoxin"/>
    <property type="match status" value="4"/>
</dbReference>
<evidence type="ECO:0000256" key="7">
    <source>
        <dbReference type="ARBA" id="ARBA00023235"/>
    </source>
</evidence>
<keyword evidence="8" id="KW-0676">Redox-active center</keyword>
<evidence type="ECO:0000259" key="10">
    <source>
        <dbReference type="PROSITE" id="PS51352"/>
    </source>
</evidence>
<comment type="similarity">
    <text evidence="4">Belongs to the protein disulfide isomerase family.</text>
</comment>
<feature type="domain" description="Thioredoxin" evidence="10">
    <location>
        <begin position="341"/>
        <end position="472"/>
    </location>
</feature>
<organism evidence="11 12">
    <name type="scientific">Echria macrotheca</name>
    <dbReference type="NCBI Taxonomy" id="438768"/>
    <lineage>
        <taxon>Eukaryota</taxon>
        <taxon>Fungi</taxon>
        <taxon>Dikarya</taxon>
        <taxon>Ascomycota</taxon>
        <taxon>Pezizomycotina</taxon>
        <taxon>Sordariomycetes</taxon>
        <taxon>Sordariomycetidae</taxon>
        <taxon>Sordariales</taxon>
        <taxon>Schizotheciaceae</taxon>
        <taxon>Echria</taxon>
    </lineage>
</organism>
<dbReference type="PANTHER" id="PTHR18929:SF132">
    <property type="entry name" value="PROTEIN DISULFIDE-ISOMERASE A3"/>
    <property type="match status" value="1"/>
</dbReference>
<dbReference type="EC" id="5.3.4.1" evidence="5"/>
<dbReference type="InterPro" id="IPR036249">
    <property type="entry name" value="Thioredoxin-like_sf"/>
</dbReference>
<keyword evidence="12" id="KW-1185">Reference proteome</keyword>
<evidence type="ECO:0000256" key="3">
    <source>
        <dbReference type="ARBA" id="ARBA00004319"/>
    </source>
</evidence>
<evidence type="ECO:0000256" key="5">
    <source>
        <dbReference type="ARBA" id="ARBA00012723"/>
    </source>
</evidence>
<evidence type="ECO:0000256" key="1">
    <source>
        <dbReference type="ARBA" id="ARBA00001182"/>
    </source>
</evidence>
<dbReference type="CDD" id="cd02981">
    <property type="entry name" value="PDI_b_family"/>
    <property type="match status" value="1"/>
</dbReference>
<keyword evidence="7" id="KW-0413">Isomerase</keyword>
<evidence type="ECO:0000256" key="6">
    <source>
        <dbReference type="ARBA" id="ARBA00022824"/>
    </source>
</evidence>
<evidence type="ECO:0000256" key="9">
    <source>
        <dbReference type="ARBA" id="ARBA00039846"/>
    </source>
</evidence>
<dbReference type="Proteomes" id="UP001239445">
    <property type="component" value="Unassembled WGS sequence"/>
</dbReference>
<evidence type="ECO:0000256" key="4">
    <source>
        <dbReference type="ARBA" id="ARBA00006347"/>
    </source>
</evidence>
<dbReference type="GO" id="GO:0034976">
    <property type="term" value="P:response to endoplasmic reticulum stress"/>
    <property type="evidence" value="ECO:0007669"/>
    <property type="project" value="TreeGrafter"/>
</dbReference>
<comment type="catalytic activity">
    <reaction evidence="1">
        <text>Catalyzes the rearrangement of -S-S- bonds in proteins.</text>
        <dbReference type="EC" id="5.3.4.1"/>
    </reaction>
</comment>
<dbReference type="Pfam" id="PF00085">
    <property type="entry name" value="Thioredoxin"/>
    <property type="match status" value="1"/>
</dbReference>
<dbReference type="PROSITE" id="PS51352">
    <property type="entry name" value="THIOREDOXIN_2"/>
    <property type="match status" value="1"/>
</dbReference>
<name>A0AAJ0FDA4_9PEZI</name>
<dbReference type="GO" id="GO:0005788">
    <property type="term" value="C:endoplasmic reticulum lumen"/>
    <property type="evidence" value="ECO:0007669"/>
    <property type="project" value="UniProtKB-SubCell"/>
</dbReference>
<comment type="function">
    <text evidence="2">Participates in the folding of proteins containing disulfide bonds, may be involved in glycosylation, prolyl hydroxylation and triglyceride transfer.</text>
</comment>
<protein>
    <recommendedName>
        <fullName evidence="9">Protein disulfide-isomerase</fullName>
        <ecNumber evidence="5">5.3.4.1</ecNumber>
    </recommendedName>
</protein>
<dbReference type="InterPro" id="IPR013766">
    <property type="entry name" value="Thioredoxin_domain"/>
</dbReference>
<proteinExistence type="inferred from homology"/>
<evidence type="ECO:0000256" key="8">
    <source>
        <dbReference type="ARBA" id="ARBA00023284"/>
    </source>
</evidence>
<dbReference type="EMBL" id="MU839831">
    <property type="protein sequence ID" value="KAK1756975.1"/>
    <property type="molecule type" value="Genomic_DNA"/>
</dbReference>
<comment type="subcellular location">
    <subcellularLocation>
        <location evidence="3">Endoplasmic reticulum lumen</location>
    </subcellularLocation>
</comment>
<gene>
    <name evidence="11" type="ORF">QBC47DRAFT_174022</name>
</gene>
<evidence type="ECO:0000256" key="2">
    <source>
        <dbReference type="ARBA" id="ARBA00002692"/>
    </source>
</evidence>
<dbReference type="CDD" id="cd02961">
    <property type="entry name" value="PDI_a_family"/>
    <property type="match status" value="1"/>
</dbReference>
<dbReference type="GO" id="GO:0003756">
    <property type="term" value="F:protein disulfide isomerase activity"/>
    <property type="evidence" value="ECO:0007669"/>
    <property type="project" value="UniProtKB-EC"/>
</dbReference>
<evidence type="ECO:0000313" key="11">
    <source>
        <dbReference type="EMBL" id="KAK1756975.1"/>
    </source>
</evidence>
<dbReference type="GO" id="GO:0006457">
    <property type="term" value="P:protein folding"/>
    <property type="evidence" value="ECO:0007669"/>
    <property type="project" value="TreeGrafter"/>
</dbReference>
<comment type="caution">
    <text evidence="11">The sequence shown here is derived from an EMBL/GenBank/DDBJ whole genome shotgun (WGS) entry which is preliminary data.</text>
</comment>
<dbReference type="SUPFAM" id="SSF52833">
    <property type="entry name" value="Thioredoxin-like"/>
    <property type="match status" value="4"/>
</dbReference>
<dbReference type="AlphaFoldDB" id="A0AAJ0FDA4"/>